<dbReference type="AlphaFoldDB" id="A0A1F8ADB6"/>
<evidence type="ECO:0000259" key="3">
    <source>
        <dbReference type="Pfam" id="PF20434"/>
    </source>
</evidence>
<evidence type="ECO:0000256" key="1">
    <source>
        <dbReference type="ARBA" id="ARBA00022801"/>
    </source>
</evidence>
<dbReference type="InterPro" id="IPR049492">
    <property type="entry name" value="BD-FAE-like_dom"/>
</dbReference>
<dbReference type="GO" id="GO:0016787">
    <property type="term" value="F:hydrolase activity"/>
    <property type="evidence" value="ECO:0007669"/>
    <property type="project" value="UniProtKB-KW"/>
</dbReference>
<reference evidence="4 5" key="1">
    <citation type="journal article" date="2016" name="Genome Biol. Evol.">
        <title>Draft genome sequence of an aflatoxigenic Aspergillus species, A. bombycis.</title>
        <authorList>
            <person name="Moore G.G."/>
            <person name="Mack B.M."/>
            <person name="Beltz S.B."/>
            <person name="Gilbert M.K."/>
        </authorList>
    </citation>
    <scope>NUCLEOTIDE SEQUENCE [LARGE SCALE GENOMIC DNA]</scope>
    <source>
        <strain evidence="5">NRRL 26010</strain>
    </source>
</reference>
<keyword evidence="2" id="KW-0812">Transmembrane</keyword>
<dbReference type="EMBL" id="LYCR01000007">
    <property type="protein sequence ID" value="OGM49736.1"/>
    <property type="molecule type" value="Genomic_DNA"/>
</dbReference>
<accession>A0A1F8ADB6</accession>
<dbReference type="Gene3D" id="3.40.50.1820">
    <property type="entry name" value="alpha/beta hydrolase"/>
    <property type="match status" value="1"/>
</dbReference>
<name>A0A1F8ADB6_9EURO</name>
<organism evidence="4 5">
    <name type="scientific">Aspergillus bombycis</name>
    <dbReference type="NCBI Taxonomy" id="109264"/>
    <lineage>
        <taxon>Eukaryota</taxon>
        <taxon>Fungi</taxon>
        <taxon>Dikarya</taxon>
        <taxon>Ascomycota</taxon>
        <taxon>Pezizomycotina</taxon>
        <taxon>Eurotiomycetes</taxon>
        <taxon>Eurotiomycetidae</taxon>
        <taxon>Eurotiales</taxon>
        <taxon>Aspergillaceae</taxon>
        <taxon>Aspergillus</taxon>
    </lineage>
</organism>
<feature type="domain" description="BD-FAE-like" evidence="3">
    <location>
        <begin position="38"/>
        <end position="132"/>
    </location>
</feature>
<dbReference type="InterPro" id="IPR029058">
    <property type="entry name" value="AB_hydrolase_fold"/>
</dbReference>
<feature type="transmembrane region" description="Helical" evidence="2">
    <location>
        <begin position="32"/>
        <end position="51"/>
    </location>
</feature>
<evidence type="ECO:0000313" key="5">
    <source>
        <dbReference type="Proteomes" id="UP000179179"/>
    </source>
</evidence>
<evidence type="ECO:0000313" key="4">
    <source>
        <dbReference type="EMBL" id="OGM49736.1"/>
    </source>
</evidence>
<dbReference type="GeneID" id="34445239"/>
<protein>
    <recommendedName>
        <fullName evidence="3">BD-FAE-like domain-containing protein</fullName>
    </recommendedName>
</protein>
<dbReference type="Proteomes" id="UP000179179">
    <property type="component" value="Unassembled WGS sequence"/>
</dbReference>
<dbReference type="Pfam" id="PF20434">
    <property type="entry name" value="BD-FAE"/>
    <property type="match status" value="1"/>
</dbReference>
<dbReference type="STRING" id="109264.A0A1F8ADB6"/>
<evidence type="ECO:0000256" key="2">
    <source>
        <dbReference type="SAM" id="Phobius"/>
    </source>
</evidence>
<comment type="caution">
    <text evidence="4">The sequence shown here is derived from an EMBL/GenBank/DDBJ whole genome shotgun (WGS) entry which is preliminary data.</text>
</comment>
<keyword evidence="2" id="KW-0472">Membrane</keyword>
<gene>
    <name evidence="4" type="ORF">ABOM_001849</name>
</gene>
<dbReference type="SUPFAM" id="SSF53474">
    <property type="entry name" value="alpha/beta-Hydrolases"/>
    <property type="match status" value="1"/>
</dbReference>
<keyword evidence="1" id="KW-0378">Hydrolase</keyword>
<dbReference type="InterPro" id="IPR050300">
    <property type="entry name" value="GDXG_lipolytic_enzyme"/>
</dbReference>
<proteinExistence type="predicted"/>
<sequence>MTRVGNRLDVMCLILILSSTKANGHWRRKTANVAITFLIALMIHGGGFVIGSKALIPPFQIGKLVDEGFVVVCPDYRLCPTINVHDGPLADVRDAYSWIQEELPRLVPDVLIDRQRIVAIGYSAGGTLALLLVS</sequence>
<dbReference type="RefSeq" id="XP_022393453.1">
    <property type="nucleotide sequence ID" value="XM_022528979.1"/>
</dbReference>
<keyword evidence="5" id="KW-1185">Reference proteome</keyword>
<dbReference type="PANTHER" id="PTHR48081">
    <property type="entry name" value="AB HYDROLASE SUPERFAMILY PROTEIN C4A8.06C"/>
    <property type="match status" value="1"/>
</dbReference>
<dbReference type="OrthoDB" id="19653at2759"/>
<keyword evidence="2" id="KW-1133">Transmembrane helix</keyword>